<dbReference type="STRING" id="649747.HMPREF0083_00968"/>
<dbReference type="AlphaFoldDB" id="U1WQP1"/>
<dbReference type="InterPro" id="IPR008756">
    <property type="entry name" value="Peptidase_M56"/>
</dbReference>
<keyword evidence="1" id="KW-0472">Membrane</keyword>
<dbReference type="InterPro" id="IPR052173">
    <property type="entry name" value="Beta-lactam_resp_regulator"/>
</dbReference>
<evidence type="ECO:0000259" key="2">
    <source>
        <dbReference type="Pfam" id="PF05569"/>
    </source>
</evidence>
<dbReference type="PROSITE" id="PS51257">
    <property type="entry name" value="PROKAR_LIPOPROTEIN"/>
    <property type="match status" value="1"/>
</dbReference>
<dbReference type="EMBL" id="AWSJ01000063">
    <property type="protein sequence ID" value="ERI10919.1"/>
    <property type="molecule type" value="Genomic_DNA"/>
</dbReference>
<keyword evidence="1" id="KW-1133">Transmembrane helix</keyword>
<dbReference type="Pfam" id="PF05569">
    <property type="entry name" value="Peptidase_M56"/>
    <property type="match status" value="1"/>
</dbReference>
<organism evidence="3 4">
    <name type="scientific">Aneurinibacillus aneurinilyticus ATCC 12856</name>
    <dbReference type="NCBI Taxonomy" id="649747"/>
    <lineage>
        <taxon>Bacteria</taxon>
        <taxon>Bacillati</taxon>
        <taxon>Bacillota</taxon>
        <taxon>Bacilli</taxon>
        <taxon>Bacillales</taxon>
        <taxon>Paenibacillaceae</taxon>
        <taxon>Aneurinibacillus group</taxon>
        <taxon>Aneurinibacillus</taxon>
    </lineage>
</organism>
<feature type="transmembrane region" description="Helical" evidence="1">
    <location>
        <begin position="43"/>
        <end position="64"/>
    </location>
</feature>
<accession>U1WQP1</accession>
<feature type="transmembrane region" description="Helical" evidence="1">
    <location>
        <begin position="105"/>
        <end position="126"/>
    </location>
</feature>
<feature type="domain" description="Peptidase M56" evidence="2">
    <location>
        <begin position="11"/>
        <end position="299"/>
    </location>
</feature>
<evidence type="ECO:0000313" key="3">
    <source>
        <dbReference type="EMBL" id="ERI10919.1"/>
    </source>
</evidence>
<keyword evidence="4" id="KW-1185">Reference proteome</keyword>
<comment type="caution">
    <text evidence="3">The sequence shown here is derived from an EMBL/GenBank/DDBJ whole genome shotgun (WGS) entry which is preliminary data.</text>
</comment>
<feature type="transmembrane region" description="Helical" evidence="1">
    <location>
        <begin position="310"/>
        <end position="333"/>
    </location>
</feature>
<dbReference type="CDD" id="cd07341">
    <property type="entry name" value="M56_BlaR1_MecR1_like"/>
    <property type="match status" value="1"/>
</dbReference>
<dbReference type="eggNOG" id="COG4219">
    <property type="taxonomic scope" value="Bacteria"/>
</dbReference>
<protein>
    <submittedName>
        <fullName evidence="3">Peptidase, M56 family</fullName>
    </submittedName>
</protein>
<feature type="transmembrane region" description="Helical" evidence="1">
    <location>
        <begin position="12"/>
        <end position="31"/>
    </location>
</feature>
<name>U1WQP1_ANEAE</name>
<sequence>MQYMSKLLELLVSLSVAGSTAVACILLLRLISPGVFPSKWRYAIGKMAIGLYLLPVALVMQWPLPFFIPKQTTTVPIPELPSSVHEIQPGLSTVAIPELNLSADVALVFLSIWGTGVFAFAIWQVYCYRRFIKKLQQTRSPVPENSEAAKQLTMMKEVLGMQGNVRLAHSSAVRSPILVGLWRPTIYLPMENLANVDITMVIHHELIHLKRKDLWVKAITLAASALHWFNPLVYILRKDIHTWSELSCDEEVVKEMSYTERKRYGETLLNVMTGSRGMPARFFASLSSEGKQLKRRLTLMLNVKKLKKHTIIMSAAAVIAVGIIGTSTAAWAAKITPKVNTDTNQTIEGTGDSIRYDGVQFLKYSALTPDEQKFVTEKGIGGLYALEGHERLMHFTELTPDEQRQLTKEDGYYSPESIARIKESSVTITHQEDPSIPLGTSMTIRSVTPEERAVFKKREEEARAGDQ</sequence>
<keyword evidence="1" id="KW-0812">Transmembrane</keyword>
<dbReference type="PANTHER" id="PTHR34978:SF3">
    <property type="entry name" value="SLR0241 PROTEIN"/>
    <property type="match status" value="1"/>
</dbReference>
<gene>
    <name evidence="3" type="ORF">HMPREF0083_00968</name>
</gene>
<evidence type="ECO:0000256" key="1">
    <source>
        <dbReference type="SAM" id="Phobius"/>
    </source>
</evidence>
<dbReference type="PANTHER" id="PTHR34978">
    <property type="entry name" value="POSSIBLE SENSOR-TRANSDUCER PROTEIN BLAR"/>
    <property type="match status" value="1"/>
</dbReference>
<dbReference type="HOGENOM" id="CLU_584814_0_0_9"/>
<proteinExistence type="predicted"/>
<reference evidence="3 4" key="1">
    <citation type="submission" date="2013-08" db="EMBL/GenBank/DDBJ databases">
        <authorList>
            <person name="Weinstock G."/>
            <person name="Sodergren E."/>
            <person name="Wylie T."/>
            <person name="Fulton L."/>
            <person name="Fulton R."/>
            <person name="Fronick C."/>
            <person name="O'Laughlin M."/>
            <person name="Godfrey J."/>
            <person name="Miner T."/>
            <person name="Herter B."/>
            <person name="Appelbaum E."/>
            <person name="Cordes M."/>
            <person name="Lek S."/>
            <person name="Wollam A."/>
            <person name="Pepin K.H."/>
            <person name="Palsikar V.B."/>
            <person name="Mitreva M."/>
            <person name="Wilson R.K."/>
        </authorList>
    </citation>
    <scope>NUCLEOTIDE SEQUENCE [LARGE SCALE GENOMIC DNA]</scope>
    <source>
        <strain evidence="3 4">ATCC 12856</strain>
    </source>
</reference>
<evidence type="ECO:0000313" key="4">
    <source>
        <dbReference type="Proteomes" id="UP000016511"/>
    </source>
</evidence>
<dbReference type="PATRIC" id="fig|649747.3.peg.875"/>
<dbReference type="Proteomes" id="UP000016511">
    <property type="component" value="Unassembled WGS sequence"/>
</dbReference>